<comment type="caution">
    <text evidence="1">The sequence shown here is derived from an EMBL/GenBank/DDBJ whole genome shotgun (WGS) entry which is preliminary data.</text>
</comment>
<protein>
    <submittedName>
        <fullName evidence="1">DUF5050 domain-containing protein</fullName>
    </submittedName>
</protein>
<sequence length="301" mass="33879">MGFFRYIVILFVFVSCKNSETKESDSVSEKVKSKITFVTNRDGNAEVYSMNDDGTQLQNMSQHDSLDFTPAWSNLGEVYFYSNRTGNSEIYKLDTLSKKLTQLTNHHGNDVIPVPSPDGAWVAFMSDRDSLSKDVYLMKSDGSNVKALTKNDAYEESPSWSPDGAFLLFTRQLRDSTDTSHAANGEIFRMNKDGSNVTRLTHKDGYDSGAVYSPDGNKIAFYGLNENGWDIYLMDANGDHVTNLTQTELECYSPSWSPDGNWLVYTAGSKGVYNLFKINIRTKERIQLTSTQGRNESPDWN</sequence>
<dbReference type="RefSeq" id="WP_219051266.1">
    <property type="nucleotide sequence ID" value="NZ_JAHWDP010000001.1"/>
</dbReference>
<gene>
    <name evidence="1" type="ORF">KXJ69_03365</name>
</gene>
<proteinExistence type="predicted"/>
<dbReference type="PANTHER" id="PTHR36842">
    <property type="entry name" value="PROTEIN TOLB HOMOLOG"/>
    <property type="match status" value="1"/>
</dbReference>
<dbReference type="PANTHER" id="PTHR36842:SF1">
    <property type="entry name" value="PROTEIN TOLB"/>
    <property type="match status" value="1"/>
</dbReference>
<dbReference type="AlphaFoldDB" id="A0A9X1JUR4"/>
<dbReference type="InterPro" id="IPR011659">
    <property type="entry name" value="WD40"/>
</dbReference>
<dbReference type="EMBL" id="JAHWDP010000001">
    <property type="protein sequence ID" value="MBW2937129.1"/>
    <property type="molecule type" value="Genomic_DNA"/>
</dbReference>
<evidence type="ECO:0000313" key="1">
    <source>
        <dbReference type="EMBL" id="MBW2937129.1"/>
    </source>
</evidence>
<name>A0A9X1JUR4_9FLAO</name>
<organism evidence="1 2">
    <name type="scientific">Halomarinibacterium sedimenti</name>
    <dbReference type="NCBI Taxonomy" id="2857106"/>
    <lineage>
        <taxon>Bacteria</taxon>
        <taxon>Pseudomonadati</taxon>
        <taxon>Bacteroidota</taxon>
        <taxon>Flavobacteriia</taxon>
        <taxon>Flavobacteriales</taxon>
        <taxon>Flavobacteriaceae</taxon>
        <taxon>Halomarinibacterium</taxon>
    </lineage>
</organism>
<dbReference type="PROSITE" id="PS51257">
    <property type="entry name" value="PROKAR_LIPOPROTEIN"/>
    <property type="match status" value="1"/>
</dbReference>
<dbReference type="Pfam" id="PF07676">
    <property type="entry name" value="PD40"/>
    <property type="match status" value="4"/>
</dbReference>
<reference evidence="1" key="1">
    <citation type="submission" date="2021-07" db="EMBL/GenBank/DDBJ databases">
        <title>Aureisphaera sp. CAU 1614 isolated from sea sediment.</title>
        <authorList>
            <person name="Kim W."/>
        </authorList>
    </citation>
    <scope>NUCLEOTIDE SEQUENCE</scope>
    <source>
        <strain evidence="1">CAU 1614</strain>
    </source>
</reference>
<dbReference type="Proteomes" id="UP001138686">
    <property type="component" value="Unassembled WGS sequence"/>
</dbReference>
<evidence type="ECO:0000313" key="2">
    <source>
        <dbReference type="Proteomes" id="UP001138686"/>
    </source>
</evidence>
<keyword evidence="2" id="KW-1185">Reference proteome</keyword>
<accession>A0A9X1JUR4</accession>